<dbReference type="InterPro" id="IPR002218">
    <property type="entry name" value="MnmG-rel"/>
</dbReference>
<dbReference type="InterPro" id="IPR004416">
    <property type="entry name" value="MnmG"/>
</dbReference>
<dbReference type="FunFam" id="1.10.150.570:FF:000001">
    <property type="entry name" value="tRNA uridine 5-carboxymethylaminomethyl modification enzyme MnmG"/>
    <property type="match status" value="1"/>
</dbReference>
<comment type="subcellular location">
    <subcellularLocation>
        <location evidence="12">Cytoplasm</location>
    </subcellularLocation>
</comment>
<dbReference type="FunFam" id="3.50.50.60:FF:000002">
    <property type="entry name" value="tRNA uridine 5-carboxymethylaminomethyl modification enzyme MnmG"/>
    <property type="match status" value="1"/>
</dbReference>
<dbReference type="GO" id="GO:0050660">
    <property type="term" value="F:flavin adenine dinucleotide binding"/>
    <property type="evidence" value="ECO:0007669"/>
    <property type="project" value="UniProtKB-UniRule"/>
</dbReference>
<evidence type="ECO:0000256" key="10">
    <source>
        <dbReference type="ARBA" id="ARBA00025948"/>
    </source>
</evidence>
<evidence type="ECO:0000256" key="4">
    <source>
        <dbReference type="ARBA" id="ARBA00020461"/>
    </source>
</evidence>
<comment type="function">
    <text evidence="2 12">NAD-binding protein involved in the addition of a carboxymethylaminomethyl (cmnm) group at the wobble position (U34) of certain tRNAs, forming tRNA-cmnm(5)s(2)U34.</text>
</comment>
<evidence type="ECO:0000313" key="15">
    <source>
        <dbReference type="Proteomes" id="UP000199420"/>
    </source>
</evidence>
<reference evidence="14 15" key="1">
    <citation type="submission" date="2016-10" db="EMBL/GenBank/DDBJ databases">
        <authorList>
            <person name="de Groot N.N."/>
        </authorList>
    </citation>
    <scope>NUCLEOTIDE SEQUENCE [LARGE SCALE GENOMIC DNA]</scope>
    <source>
        <strain evidence="14 15">DSM 26515</strain>
    </source>
</reference>
<dbReference type="Pfam" id="PF21680">
    <property type="entry name" value="GIDA_C_1st"/>
    <property type="match status" value="1"/>
</dbReference>
<dbReference type="FunFam" id="1.10.10.1800:FF:000001">
    <property type="entry name" value="tRNA uridine 5-carboxymethylaminomethyl modification enzyme MnmG"/>
    <property type="match status" value="1"/>
</dbReference>
<dbReference type="InterPro" id="IPR026904">
    <property type="entry name" value="MnmG_C"/>
</dbReference>
<dbReference type="RefSeq" id="WP_091338331.1">
    <property type="nucleotide sequence ID" value="NZ_FNYC01000005.1"/>
</dbReference>
<dbReference type="Gene3D" id="1.10.150.570">
    <property type="entry name" value="GidA associated domain, C-terminal subdomain"/>
    <property type="match status" value="1"/>
</dbReference>
<dbReference type="Gene3D" id="1.10.10.1800">
    <property type="entry name" value="tRNA uridine 5-carboxymethylaminomethyl modification enzyme MnmG/GidA"/>
    <property type="match status" value="1"/>
</dbReference>
<dbReference type="PROSITE" id="PS50096">
    <property type="entry name" value="IQ"/>
    <property type="match status" value="1"/>
</dbReference>
<comment type="subunit">
    <text evidence="10 12">Homodimer. Heterotetramer of two MnmE and two MnmG subunits.</text>
</comment>
<dbReference type="InterPro" id="IPR049312">
    <property type="entry name" value="GIDA_C_N"/>
</dbReference>
<feature type="binding site" evidence="12">
    <location>
        <begin position="13"/>
        <end position="18"/>
    </location>
    <ligand>
        <name>FAD</name>
        <dbReference type="ChEBI" id="CHEBI:57692"/>
    </ligand>
</feature>
<dbReference type="NCBIfam" id="TIGR00136">
    <property type="entry name" value="mnmG_gidA"/>
    <property type="match status" value="1"/>
</dbReference>
<evidence type="ECO:0000256" key="6">
    <source>
        <dbReference type="ARBA" id="ARBA00022630"/>
    </source>
</evidence>
<dbReference type="InterPro" id="IPR036188">
    <property type="entry name" value="FAD/NAD-bd_sf"/>
</dbReference>
<keyword evidence="15" id="KW-1185">Reference proteome</keyword>
<name>A0A1H6XPH7_9GAMM</name>
<keyword evidence="9 12" id="KW-0520">NAD</keyword>
<dbReference type="InterPro" id="IPR020595">
    <property type="entry name" value="MnmG-rel_CS"/>
</dbReference>
<comment type="cofactor">
    <cofactor evidence="1 12">
        <name>FAD</name>
        <dbReference type="ChEBI" id="CHEBI:57692"/>
    </cofactor>
</comment>
<evidence type="ECO:0000313" key="14">
    <source>
        <dbReference type="EMBL" id="SEJ26782.1"/>
    </source>
</evidence>
<sequence>MIHPTRYDVIVVGGGHAGTEAALAAARCGARTLLLTHNLETVGAMSCNPAIGGIGKGHLVKEIDALGGAMAHAADRAGIQWRTLNASKGPAVRATRCQADRVLYRAAIRRIVDTQANLELFQQAVDDLVIEGGRVTGVVTQMGVTFHAAAVVLTAGTFLAGKIHIGPAQYAGGRAGDPPASALAQRLRELPVAADRLKTGTPPRIDARSIDFSGLEEQPGDDPAPVFSYLGSRGDHPRQVSCWITHTSERTHELIRGALDRSPLYSGQIEGIGPRYCPSIEDKVVRFADKASHQIFIEPEGLDSVEIYPNGISTSLPFDVQLALVHSIKGFERAHVTRPGYAIEYDYFDPRGLQPWLETKAIGGLYFAGQINGTTGYEEAAAQGLVAGLNAARMARGEAPWYPRRDEAYIGVLIDDLTSNGTLEPYRMFTSRAEYRLHLREDNADLRLTAQGFALGVVPQARFDGLCAKREAVERETQRLASLWAAPTNALGAAIERQLGIVVSRETSALDLLRRPELDYGKLTAVTGLGPAIEREDAAAQVEVQAKYAGYLERQRGEIERQRRHEHTDIPPGFDYDQVRGLSSEVLLKLKRTQPATIGQAARVSGITPAAISLLLVHLKRRSA</sequence>
<proteinExistence type="inferred from homology"/>
<evidence type="ECO:0000256" key="2">
    <source>
        <dbReference type="ARBA" id="ARBA00003717"/>
    </source>
</evidence>
<evidence type="ECO:0000256" key="8">
    <source>
        <dbReference type="ARBA" id="ARBA00022827"/>
    </source>
</evidence>
<dbReference type="SUPFAM" id="SSF51905">
    <property type="entry name" value="FAD/NAD(P)-binding domain"/>
    <property type="match status" value="1"/>
</dbReference>
<dbReference type="EMBL" id="FNYC01000005">
    <property type="protein sequence ID" value="SEJ26782.1"/>
    <property type="molecule type" value="Genomic_DNA"/>
</dbReference>
<evidence type="ECO:0000256" key="11">
    <source>
        <dbReference type="ARBA" id="ARBA00031800"/>
    </source>
</evidence>
<dbReference type="FunFam" id="3.50.50.60:FF:000010">
    <property type="entry name" value="tRNA uridine 5-carboxymethylaminomethyl modification enzyme MnmG"/>
    <property type="match status" value="1"/>
</dbReference>
<evidence type="ECO:0000256" key="5">
    <source>
        <dbReference type="ARBA" id="ARBA00022490"/>
    </source>
</evidence>
<evidence type="ECO:0000256" key="9">
    <source>
        <dbReference type="ARBA" id="ARBA00023027"/>
    </source>
</evidence>
<organism evidence="14 15">
    <name type="scientific">Frateuria terrea</name>
    <dbReference type="NCBI Taxonomy" id="529704"/>
    <lineage>
        <taxon>Bacteria</taxon>
        <taxon>Pseudomonadati</taxon>
        <taxon>Pseudomonadota</taxon>
        <taxon>Gammaproteobacteria</taxon>
        <taxon>Lysobacterales</taxon>
        <taxon>Rhodanobacteraceae</taxon>
        <taxon>Frateuria</taxon>
    </lineage>
</organism>
<dbReference type="GO" id="GO:0002098">
    <property type="term" value="P:tRNA wobble uridine modification"/>
    <property type="evidence" value="ECO:0007669"/>
    <property type="project" value="InterPro"/>
</dbReference>
<feature type="binding site" evidence="12">
    <location>
        <begin position="273"/>
        <end position="287"/>
    </location>
    <ligand>
        <name>NAD(+)</name>
        <dbReference type="ChEBI" id="CHEBI:57540"/>
    </ligand>
</feature>
<dbReference type="InterPro" id="IPR047001">
    <property type="entry name" value="MnmG_C_subdom"/>
</dbReference>
<dbReference type="PROSITE" id="PS01280">
    <property type="entry name" value="GIDA_1"/>
    <property type="match status" value="1"/>
</dbReference>
<gene>
    <name evidence="12" type="primary">mnmG</name>
    <name evidence="12" type="synonym">gidA</name>
    <name evidence="14" type="ORF">SAMN04487997_2892</name>
</gene>
<evidence type="ECO:0000256" key="3">
    <source>
        <dbReference type="ARBA" id="ARBA00007653"/>
    </source>
</evidence>
<protein>
    <recommendedName>
        <fullName evidence="4 12">tRNA uridine 5-carboxymethylaminomethyl modification enzyme MnmG</fullName>
    </recommendedName>
    <alternativeName>
        <fullName evidence="11 12">Glucose-inhibited division protein A</fullName>
    </alternativeName>
</protein>
<dbReference type="SMART" id="SM01228">
    <property type="entry name" value="GIDA_assoc_3"/>
    <property type="match status" value="1"/>
</dbReference>
<feature type="domain" description="tRNA uridine 5-carboxymethylaminomethyl modification enzyme C-terminal subdomain" evidence="13">
    <location>
        <begin position="546"/>
        <end position="617"/>
    </location>
</feature>
<keyword evidence="7 12" id="KW-0819">tRNA processing</keyword>
<dbReference type="PANTHER" id="PTHR11806:SF0">
    <property type="entry name" value="PROTEIN MTO1 HOMOLOG, MITOCHONDRIAL"/>
    <property type="match status" value="1"/>
</dbReference>
<evidence type="ECO:0000256" key="1">
    <source>
        <dbReference type="ARBA" id="ARBA00001974"/>
    </source>
</evidence>
<comment type="caution">
    <text evidence="12">Lacks conserved residue(s) required for the propagation of feature annotation.</text>
</comment>
<dbReference type="GO" id="GO:0005829">
    <property type="term" value="C:cytosol"/>
    <property type="evidence" value="ECO:0007669"/>
    <property type="project" value="TreeGrafter"/>
</dbReference>
<accession>A0A1H6XPH7</accession>
<dbReference type="OrthoDB" id="9815560at2"/>
<dbReference type="Pfam" id="PF01134">
    <property type="entry name" value="GIDA"/>
    <property type="match status" value="1"/>
</dbReference>
<dbReference type="GO" id="GO:0030488">
    <property type="term" value="P:tRNA methylation"/>
    <property type="evidence" value="ECO:0007669"/>
    <property type="project" value="TreeGrafter"/>
</dbReference>
<evidence type="ECO:0000256" key="12">
    <source>
        <dbReference type="HAMAP-Rule" id="MF_00129"/>
    </source>
</evidence>
<dbReference type="InterPro" id="IPR044920">
    <property type="entry name" value="MnmG_C_subdom_sf"/>
</dbReference>
<dbReference type="PANTHER" id="PTHR11806">
    <property type="entry name" value="GLUCOSE INHIBITED DIVISION PROTEIN A"/>
    <property type="match status" value="1"/>
</dbReference>
<comment type="similarity">
    <text evidence="3 12">Belongs to the MnmG family.</text>
</comment>
<dbReference type="PROSITE" id="PS01281">
    <property type="entry name" value="GIDA_2"/>
    <property type="match status" value="1"/>
</dbReference>
<dbReference type="Proteomes" id="UP000199420">
    <property type="component" value="Unassembled WGS sequence"/>
</dbReference>
<keyword evidence="8 12" id="KW-0274">FAD</keyword>
<evidence type="ECO:0000259" key="13">
    <source>
        <dbReference type="SMART" id="SM01228"/>
    </source>
</evidence>
<dbReference type="AlphaFoldDB" id="A0A1H6XPH7"/>
<dbReference type="STRING" id="529704.SAMN02927913_2869"/>
<dbReference type="InterPro" id="IPR040131">
    <property type="entry name" value="MnmG_N"/>
</dbReference>
<keyword evidence="6 12" id="KW-0285">Flavoprotein</keyword>
<dbReference type="HAMAP" id="MF_00129">
    <property type="entry name" value="MnmG_GidA"/>
    <property type="match status" value="1"/>
</dbReference>
<keyword evidence="5 12" id="KW-0963">Cytoplasm</keyword>
<dbReference type="Gene3D" id="3.50.50.60">
    <property type="entry name" value="FAD/NAD(P)-binding domain"/>
    <property type="match status" value="2"/>
</dbReference>
<evidence type="ECO:0000256" key="7">
    <source>
        <dbReference type="ARBA" id="ARBA00022694"/>
    </source>
</evidence>
<dbReference type="Pfam" id="PF13932">
    <property type="entry name" value="SAM_GIDA_C"/>
    <property type="match status" value="1"/>
</dbReference>